<dbReference type="Proteomes" id="UP001589792">
    <property type="component" value="Unassembled WGS sequence"/>
</dbReference>
<dbReference type="InterPro" id="IPR006059">
    <property type="entry name" value="SBP"/>
</dbReference>
<evidence type="ECO:0000256" key="1">
    <source>
        <dbReference type="ARBA" id="ARBA00004418"/>
    </source>
</evidence>
<comment type="similarity">
    <text evidence="2">Belongs to the bacterial solute-binding protein 1 family.</text>
</comment>
<comment type="subcellular location">
    <subcellularLocation>
        <location evidence="1">Periplasm</location>
    </subcellularLocation>
</comment>
<dbReference type="SUPFAM" id="SSF53850">
    <property type="entry name" value="Periplasmic binding protein-like II"/>
    <property type="match status" value="1"/>
</dbReference>
<organism evidence="4 5">
    <name type="scientific">Serratia aquatilis</name>
    <dbReference type="NCBI Taxonomy" id="1737515"/>
    <lineage>
        <taxon>Bacteria</taxon>
        <taxon>Pseudomonadati</taxon>
        <taxon>Pseudomonadota</taxon>
        <taxon>Gammaproteobacteria</taxon>
        <taxon>Enterobacterales</taxon>
        <taxon>Yersiniaceae</taxon>
        <taxon>Serratia</taxon>
    </lineage>
</organism>
<proteinExistence type="inferred from homology"/>
<dbReference type="Pfam" id="PF13416">
    <property type="entry name" value="SBP_bac_8"/>
    <property type="match status" value="1"/>
</dbReference>
<name>A0ABV6EFE2_9GAMM</name>
<keyword evidence="3" id="KW-0732">Signal</keyword>
<dbReference type="InterPro" id="IPR050490">
    <property type="entry name" value="Bact_solute-bd_prot1"/>
</dbReference>
<dbReference type="Gene3D" id="3.40.190.10">
    <property type="entry name" value="Periplasmic binding protein-like II"/>
    <property type="match status" value="1"/>
</dbReference>
<dbReference type="EMBL" id="JBHLXG010000011">
    <property type="protein sequence ID" value="MFC0227444.1"/>
    <property type="molecule type" value="Genomic_DNA"/>
</dbReference>
<accession>A0ABV6EFE2</accession>
<evidence type="ECO:0000256" key="2">
    <source>
        <dbReference type="ARBA" id="ARBA00008520"/>
    </source>
</evidence>
<dbReference type="PANTHER" id="PTHR43649">
    <property type="entry name" value="ARABINOSE-BINDING PROTEIN-RELATED"/>
    <property type="match status" value="1"/>
</dbReference>
<keyword evidence="5" id="KW-1185">Reference proteome</keyword>
<evidence type="ECO:0000313" key="4">
    <source>
        <dbReference type="EMBL" id="MFC0227444.1"/>
    </source>
</evidence>
<feature type="chain" id="PRO_5047380614" evidence="3">
    <location>
        <begin position="22"/>
        <end position="421"/>
    </location>
</feature>
<gene>
    <name evidence="4" type="ORF">ACFFJ3_13150</name>
</gene>
<reference evidence="4 5" key="1">
    <citation type="submission" date="2024-09" db="EMBL/GenBank/DDBJ databases">
        <authorList>
            <person name="Sun Q."/>
            <person name="Mori K."/>
        </authorList>
    </citation>
    <scope>NUCLEOTIDE SEQUENCE [LARGE SCALE GENOMIC DNA]</scope>
    <source>
        <strain evidence="4 5">CCM 8626</strain>
    </source>
</reference>
<evidence type="ECO:0000256" key="3">
    <source>
        <dbReference type="SAM" id="SignalP"/>
    </source>
</evidence>
<dbReference type="PANTHER" id="PTHR43649:SF12">
    <property type="entry name" value="DIACETYLCHITOBIOSE BINDING PROTEIN DASA"/>
    <property type="match status" value="1"/>
</dbReference>
<comment type="caution">
    <text evidence="4">The sequence shown here is derived from an EMBL/GenBank/DDBJ whole genome shotgun (WGS) entry which is preliminary data.</text>
</comment>
<dbReference type="RefSeq" id="WP_380676056.1">
    <property type="nucleotide sequence ID" value="NZ_CP173186.1"/>
</dbReference>
<evidence type="ECO:0000313" key="5">
    <source>
        <dbReference type="Proteomes" id="UP001589792"/>
    </source>
</evidence>
<sequence length="421" mass="46715">MKIASLGIFLSGCMLSLHGLAAVEVPFWYSGGIKPQEMMITLINEFNQSQQEYVIKPSLQGNYSETFQKLQAGLASNTAPALALLGSSQAESMTKRGLVRDLRPYIDESFNFNEFIPAFRSQVTAKDGGVYGLPAYGTTQILYYNKDLLAEKRINPERLKTWQGLADVAKQVAKKNDKGETVFYGWEPMWGQNNMIDAALSNGAEFISADGKTVLIDSPAWVTVWEGFRQWLHQDKVMRIHHGGQGWEYWYKTIDDVMKGRALGYTGSSGDQGDLDFTRIAAAPQPGWGDHPARPQAGALVMVIPKNTADEVAKGAFEFLRFYTSAKNTARWSMYTGYIPVRESVQQVAEYNEFTTKNPHALMPLLQARTAASDLVDPTNGKILDALAIAADKVQIENIPAETALKEAAQKAQRELNKVNR</sequence>
<feature type="signal peptide" evidence="3">
    <location>
        <begin position="1"/>
        <end position="21"/>
    </location>
</feature>
<protein>
    <submittedName>
        <fullName evidence="4">Extracellular solute-binding protein</fullName>
    </submittedName>
</protein>